<sequence>MFHHSLFPCSCELNLLCDWDQVFADIVASQSSFWGHLTAPGAQLFFHHKSQIKLRRRGGYPQEQNIAVVRAIATLERKSLVGSENDARFDTRLHLDSHPSYQASELSAEDDPEMDEREKSRREKISKANKGNVPWNKGRKHSPETLQKIRERTKLAMQNPKVKMKLVNIGHVQSDETRMKIGAGVREGWQRRREMLLVQESCFFEWQNIIAEASRKGYGSDEELHWDSYKTLDEQLKKEWMESIESRKATPRLKGSKRAPKSAEQRRKISEAISAKWADPDYRGRVCSGLAKYHGIPVGAERRPRRKPAGDGRLAEPKVAAKKRVTEPKDAEKEAKSAKTLIQKKKKSNAPSYRDPMARSKLEMIRKIREQRATMEEKKRDATERARLLIAEAEKAAKALEAAALKSPLARASLLETRKLIAEATQALERVGPGQTPPLENVNQMPPANWNISLNHSDGAPEAPIDAGQQVNGTPSASLFSIQWDDNDDGGNGVGFVLSDEISSTGGEPSPEIQGSETGTMNPEVSASHRGSPSPDGLDDESSPRPGDERSSPERTGDSFQSSPAETKRRWVRGRLVEVEEE</sequence>
<evidence type="ECO:0000256" key="2">
    <source>
        <dbReference type="SAM" id="MobiDB-lite"/>
    </source>
</evidence>
<feature type="compositionally biased region" description="Basic and acidic residues" evidence="2">
    <location>
        <begin position="116"/>
        <end position="126"/>
    </location>
</feature>
<dbReference type="Proteomes" id="UP000663760">
    <property type="component" value="Chromosome 2"/>
</dbReference>
<evidence type="ECO:0000259" key="3">
    <source>
        <dbReference type="Pfam" id="PF07460"/>
    </source>
</evidence>
<dbReference type="AlphaFoldDB" id="A0A7I8K3P6"/>
<protein>
    <recommendedName>
        <fullName evidence="3">Nuclease associated modular domain-containing protein</fullName>
    </recommendedName>
</protein>
<dbReference type="Pfam" id="PF07460">
    <property type="entry name" value="NUMOD3"/>
    <property type="match status" value="1"/>
</dbReference>
<dbReference type="InterPro" id="IPR003611">
    <property type="entry name" value="NUMOD3"/>
</dbReference>
<feature type="coiled-coil region" evidence="1">
    <location>
        <begin position="365"/>
        <end position="403"/>
    </location>
</feature>
<keyword evidence="1" id="KW-0175">Coiled coil</keyword>
<dbReference type="EMBL" id="LR746265">
    <property type="protein sequence ID" value="CAA7391783.1"/>
    <property type="molecule type" value="Genomic_DNA"/>
</dbReference>
<name>A0A7I8K3P6_SPIIN</name>
<proteinExistence type="predicted"/>
<organism evidence="4 5">
    <name type="scientific">Spirodela intermedia</name>
    <name type="common">Intermediate duckweed</name>
    <dbReference type="NCBI Taxonomy" id="51605"/>
    <lineage>
        <taxon>Eukaryota</taxon>
        <taxon>Viridiplantae</taxon>
        <taxon>Streptophyta</taxon>
        <taxon>Embryophyta</taxon>
        <taxon>Tracheophyta</taxon>
        <taxon>Spermatophyta</taxon>
        <taxon>Magnoliopsida</taxon>
        <taxon>Liliopsida</taxon>
        <taxon>Araceae</taxon>
        <taxon>Lemnoideae</taxon>
        <taxon>Spirodela</taxon>
    </lineage>
</organism>
<feature type="compositionally biased region" description="Basic and acidic residues" evidence="2">
    <location>
        <begin position="542"/>
        <end position="557"/>
    </location>
</feature>
<accession>A0A7I8K3P6</accession>
<dbReference type="GO" id="GO:0003677">
    <property type="term" value="F:DNA binding"/>
    <property type="evidence" value="ECO:0007669"/>
    <property type="project" value="InterPro"/>
</dbReference>
<dbReference type="PANTHER" id="PTHR34199">
    <property type="entry name" value="NUMOD3 MOTIF FAMILY PROTEIN, EXPRESSED"/>
    <property type="match status" value="1"/>
</dbReference>
<evidence type="ECO:0000313" key="5">
    <source>
        <dbReference type="Proteomes" id="UP000663760"/>
    </source>
</evidence>
<reference evidence="4" key="1">
    <citation type="submission" date="2020-02" db="EMBL/GenBank/DDBJ databases">
        <authorList>
            <person name="Scholz U."/>
            <person name="Mascher M."/>
            <person name="Fiebig A."/>
        </authorList>
    </citation>
    <scope>NUCLEOTIDE SEQUENCE</scope>
</reference>
<feature type="compositionally biased region" description="Basic and acidic residues" evidence="2">
    <location>
        <begin position="324"/>
        <end position="337"/>
    </location>
</feature>
<feature type="region of interest" description="Disordered" evidence="2">
    <location>
        <begin position="298"/>
        <end position="360"/>
    </location>
</feature>
<evidence type="ECO:0000313" key="4">
    <source>
        <dbReference type="EMBL" id="CAA7391783.1"/>
    </source>
</evidence>
<feature type="compositionally biased region" description="Basic residues" evidence="2">
    <location>
        <begin position="249"/>
        <end position="260"/>
    </location>
</feature>
<feature type="region of interest" description="Disordered" evidence="2">
    <location>
        <begin position="100"/>
        <end position="144"/>
    </location>
</feature>
<keyword evidence="5" id="KW-1185">Reference proteome</keyword>
<dbReference type="PANTHER" id="PTHR34199:SF2">
    <property type="entry name" value="NUMOD3 MOTIF FAMILY PROTEIN, EXPRESSED"/>
    <property type="match status" value="1"/>
</dbReference>
<evidence type="ECO:0000256" key="1">
    <source>
        <dbReference type="SAM" id="Coils"/>
    </source>
</evidence>
<gene>
    <name evidence="4" type="ORF">SI8410_02003019</name>
</gene>
<feature type="region of interest" description="Disordered" evidence="2">
    <location>
        <begin position="482"/>
        <end position="582"/>
    </location>
</feature>
<feature type="domain" description="Nuclease associated modular" evidence="3">
    <location>
        <begin position="122"/>
        <end position="150"/>
    </location>
</feature>
<feature type="region of interest" description="Disordered" evidence="2">
    <location>
        <begin position="247"/>
        <end position="267"/>
    </location>
</feature>
<feature type="compositionally biased region" description="Polar residues" evidence="2">
    <location>
        <begin position="501"/>
        <end position="531"/>
    </location>
</feature>
<dbReference type="OrthoDB" id="1935413at2759"/>